<evidence type="ECO:0000313" key="16">
    <source>
        <dbReference type="Proteomes" id="UP000655225"/>
    </source>
</evidence>
<dbReference type="InterPro" id="IPR036691">
    <property type="entry name" value="Endo/exonu/phosph_ase_sf"/>
</dbReference>
<gene>
    <name evidence="15" type="ORF">HHK36_008673</name>
</gene>
<dbReference type="PROSITE" id="PS51435">
    <property type="entry name" value="AP_NUCLEASE_F1_4"/>
    <property type="match status" value="1"/>
</dbReference>
<dbReference type="Proteomes" id="UP000655225">
    <property type="component" value="Unassembled WGS sequence"/>
</dbReference>
<proteinExistence type="inferred from homology"/>
<evidence type="ECO:0000256" key="4">
    <source>
        <dbReference type="ARBA" id="ARBA00022771"/>
    </source>
</evidence>
<dbReference type="GO" id="GO:0005634">
    <property type="term" value="C:nucleus"/>
    <property type="evidence" value="ECO:0007669"/>
    <property type="project" value="TreeGrafter"/>
</dbReference>
<dbReference type="OrthoDB" id="391817at2759"/>
<feature type="active site" description="Proton donor/acceptor" evidence="9">
    <location>
        <position position="195"/>
    </location>
</feature>
<dbReference type="AlphaFoldDB" id="A0A834ZJF5"/>
<evidence type="ECO:0000313" key="15">
    <source>
        <dbReference type="EMBL" id="KAF8406585.1"/>
    </source>
</evidence>
<comment type="cofactor">
    <cofactor evidence="10">
        <name>Mg(2+)</name>
        <dbReference type="ChEBI" id="CHEBI:18420"/>
    </cofactor>
    <cofactor evidence="10">
        <name>Mn(2+)</name>
        <dbReference type="ChEBI" id="CHEBI:29035"/>
    </cofactor>
    <text evidence="10">Probably binds two magnesium or manganese ions per subunit.</text>
</comment>
<reference evidence="15 16" key="1">
    <citation type="submission" date="2020-04" db="EMBL/GenBank/DDBJ databases">
        <title>Plant Genome Project.</title>
        <authorList>
            <person name="Zhang R.-G."/>
        </authorList>
    </citation>
    <scope>NUCLEOTIDE SEQUENCE [LARGE SCALE GENOMIC DNA]</scope>
    <source>
        <strain evidence="15">YNK0</strain>
        <tissue evidence="15">Leaf</tissue>
    </source>
</reference>
<dbReference type="GO" id="GO:0008270">
    <property type="term" value="F:zinc ion binding"/>
    <property type="evidence" value="ECO:0007669"/>
    <property type="project" value="UniProtKB-KW"/>
</dbReference>
<dbReference type="GO" id="GO:0008311">
    <property type="term" value="F:double-stranded DNA 3'-5' DNA exonuclease activity"/>
    <property type="evidence" value="ECO:0007669"/>
    <property type="project" value="TreeGrafter"/>
</dbReference>
<feature type="binding site" evidence="10">
    <location>
        <position position="195"/>
    </location>
    <ligand>
        <name>Mg(2+)</name>
        <dbReference type="ChEBI" id="CHEBI:18420"/>
        <label>1</label>
    </ligand>
</feature>
<evidence type="ECO:0000256" key="10">
    <source>
        <dbReference type="PIRSR" id="PIRSR604808-2"/>
    </source>
</evidence>
<dbReference type="InterPro" id="IPR020847">
    <property type="entry name" value="AP_endonuclease_F1_BS"/>
</dbReference>
<feature type="site" description="Interaction with DNA substrate" evidence="11">
    <location>
        <position position="324"/>
    </location>
</feature>
<accession>A0A834ZJF5</accession>
<feature type="domain" description="GRF-type" evidence="14">
    <location>
        <begin position="582"/>
        <end position="635"/>
    </location>
</feature>
<dbReference type="GO" id="GO:0006284">
    <property type="term" value="P:base-excision repair"/>
    <property type="evidence" value="ECO:0007669"/>
    <property type="project" value="TreeGrafter"/>
</dbReference>
<feature type="binding site" evidence="10">
    <location>
        <position position="7"/>
    </location>
    <ligand>
        <name>Mg(2+)</name>
        <dbReference type="ChEBI" id="CHEBI:18420"/>
        <label>1</label>
    </ligand>
</feature>
<keyword evidence="8" id="KW-0539">Nucleus</keyword>
<dbReference type="PROSITE" id="PS51999">
    <property type="entry name" value="ZF_GRF"/>
    <property type="match status" value="1"/>
</dbReference>
<sequence length="635" mass="71475">MKIVTYNVNGLRSRISQYGSLLKLLNSLDADIICIQETKISKQELTADLIMAEGYETFFSCTRASGKGRGYSGVATFCRVNSAFSSIEVALPVAVEEGFTGLLENSRGVSTEKDRMPAKVEGLEGLSKEDLLKVDSEGRCIITDHGHFVLFNIYGPRAECDDTERLQFKLTFYKILQKRWESLLNQGKRVFIVGDFNIAPAAIDSCAAGPDFGKNQFRRWLRSILAESGGSFFDVFRAKHPERAEAYTCWAQNNGAEEFNYGTRIDHILIAGSCLHQNHDTQSHNFVNCHVKECDILLQFKRWKPENTHRWKGGRSVKLEGSDHAPVYISLREIPSVPQHNTPSLSARYVPEVYGFQQTIVSMLVKRQEATQVKTHGVSHLDYDENITIGSCSESVKRSFQDCSRSGLPSDETFLSPNLESKGFNQRIDELSNNFGNEAAQNTPVTSRSKHTKPRTSQCTATKKKAKQSNSSQLSLRSFFQKKPNLSVDPDISSTDISLGQVDILKEKSESHLTKETDYPNETPIDGYESNSCKKFDFNISPSDQDQGDVNACDSSEKEKNNHALLEWQRIQQLMQNSIPLCKGHGEPCVARVVKKAGPNFRRRFYTCARAERYVIDTIRYRRNQEIAFACVDPA</sequence>
<feature type="compositionally biased region" description="Polar residues" evidence="13">
    <location>
        <begin position="434"/>
        <end position="447"/>
    </location>
</feature>
<dbReference type="PANTHER" id="PTHR22748">
    <property type="entry name" value="AP ENDONUCLEASE"/>
    <property type="match status" value="1"/>
</dbReference>
<protein>
    <recommendedName>
        <fullName evidence="2">DNA-(apurinic or apyrimidinic site) endonuclease 2</fullName>
    </recommendedName>
</protein>
<dbReference type="EMBL" id="JABCRI010000005">
    <property type="protein sequence ID" value="KAF8406585.1"/>
    <property type="molecule type" value="Genomic_DNA"/>
</dbReference>
<evidence type="ECO:0000256" key="1">
    <source>
        <dbReference type="ARBA" id="ARBA00007092"/>
    </source>
</evidence>
<feature type="site" description="Important for catalytic activity" evidence="11">
    <location>
        <position position="266"/>
    </location>
</feature>
<evidence type="ECO:0000256" key="5">
    <source>
        <dbReference type="ARBA" id="ARBA00022801"/>
    </source>
</evidence>
<dbReference type="PANTHER" id="PTHR22748:SF4">
    <property type="entry name" value="DNA-(APURINIC OR APYRIMIDINIC SITE) ENDONUCLEASE 2"/>
    <property type="match status" value="1"/>
</dbReference>
<evidence type="ECO:0000256" key="9">
    <source>
        <dbReference type="PIRSR" id="PIRSR604808-1"/>
    </source>
</evidence>
<keyword evidence="7 10" id="KW-0460">Magnesium</keyword>
<dbReference type="OMA" id="SFWICPR"/>
<evidence type="ECO:0000256" key="6">
    <source>
        <dbReference type="ARBA" id="ARBA00022833"/>
    </source>
</evidence>
<dbReference type="Pfam" id="PF03372">
    <property type="entry name" value="Exo_endo_phos"/>
    <property type="match status" value="1"/>
</dbReference>
<evidence type="ECO:0000256" key="3">
    <source>
        <dbReference type="ARBA" id="ARBA00022723"/>
    </source>
</evidence>
<dbReference type="Pfam" id="PF06839">
    <property type="entry name" value="Zn_ribbon_GRF"/>
    <property type="match status" value="1"/>
</dbReference>
<evidence type="ECO:0000256" key="8">
    <source>
        <dbReference type="ARBA" id="ARBA00023242"/>
    </source>
</evidence>
<dbReference type="SUPFAM" id="SSF56219">
    <property type="entry name" value="DNase I-like"/>
    <property type="match status" value="1"/>
</dbReference>
<evidence type="ECO:0000256" key="13">
    <source>
        <dbReference type="SAM" id="MobiDB-lite"/>
    </source>
</evidence>
<keyword evidence="10" id="KW-0464">Manganese</keyword>
<keyword evidence="5" id="KW-0378">Hydrolase</keyword>
<feature type="binding site" evidence="10">
    <location>
        <position position="324"/>
    </location>
    <ligand>
        <name>Mg(2+)</name>
        <dbReference type="ChEBI" id="CHEBI:18420"/>
        <label>1</label>
    </ligand>
</feature>
<dbReference type="InterPro" id="IPR005135">
    <property type="entry name" value="Endo/exonuclease/phosphatase"/>
</dbReference>
<dbReference type="PROSITE" id="PS00726">
    <property type="entry name" value="AP_NUCLEASE_F1_1"/>
    <property type="match status" value="1"/>
</dbReference>
<evidence type="ECO:0000256" key="7">
    <source>
        <dbReference type="ARBA" id="ARBA00022842"/>
    </source>
</evidence>
<feature type="binding site" evidence="10">
    <location>
        <position position="197"/>
    </location>
    <ligand>
        <name>Mg(2+)</name>
        <dbReference type="ChEBI" id="CHEBI:18420"/>
        <label>1</label>
    </ligand>
</feature>
<evidence type="ECO:0000256" key="11">
    <source>
        <dbReference type="PIRSR" id="PIRSR604808-3"/>
    </source>
</evidence>
<keyword evidence="4 12" id="KW-0863">Zinc-finger</keyword>
<dbReference type="InterPro" id="IPR010666">
    <property type="entry name" value="Znf_GRF"/>
</dbReference>
<feature type="site" description="Transition state stabilizer" evidence="11">
    <location>
        <position position="197"/>
    </location>
</feature>
<feature type="binding site" evidence="10">
    <location>
        <position position="37"/>
    </location>
    <ligand>
        <name>Mg(2+)</name>
        <dbReference type="ChEBI" id="CHEBI:18420"/>
        <label>1</label>
    </ligand>
</feature>
<feature type="binding site" evidence="10">
    <location>
        <position position="323"/>
    </location>
    <ligand>
        <name>Mg(2+)</name>
        <dbReference type="ChEBI" id="CHEBI:18420"/>
        <label>1</label>
    </ligand>
</feature>
<feature type="active site" evidence="9">
    <location>
        <position position="154"/>
    </location>
</feature>
<dbReference type="GO" id="GO:0008081">
    <property type="term" value="F:phosphoric diester hydrolase activity"/>
    <property type="evidence" value="ECO:0007669"/>
    <property type="project" value="TreeGrafter"/>
</dbReference>
<keyword evidence="6" id="KW-0862">Zinc</keyword>
<dbReference type="GO" id="GO:0003906">
    <property type="term" value="F:DNA-(apurinic or apyrimidinic site) endonuclease activity"/>
    <property type="evidence" value="ECO:0007669"/>
    <property type="project" value="TreeGrafter"/>
</dbReference>
<dbReference type="GO" id="GO:0003677">
    <property type="term" value="F:DNA binding"/>
    <property type="evidence" value="ECO:0007669"/>
    <property type="project" value="InterPro"/>
</dbReference>
<feature type="region of interest" description="Disordered" evidence="13">
    <location>
        <begin position="434"/>
        <end position="476"/>
    </location>
</feature>
<keyword evidence="3 10" id="KW-0479">Metal-binding</keyword>
<dbReference type="Gene3D" id="3.60.10.10">
    <property type="entry name" value="Endonuclease/exonuclease/phosphatase"/>
    <property type="match status" value="1"/>
</dbReference>
<name>A0A834ZJF5_TETSI</name>
<comment type="caution">
    <text evidence="15">The sequence shown here is derived from an EMBL/GenBank/DDBJ whole genome shotgun (WGS) entry which is preliminary data.</text>
</comment>
<evidence type="ECO:0000256" key="2">
    <source>
        <dbReference type="ARBA" id="ARBA00013541"/>
    </source>
</evidence>
<organism evidence="15 16">
    <name type="scientific">Tetracentron sinense</name>
    <name type="common">Spur-leaf</name>
    <dbReference type="NCBI Taxonomy" id="13715"/>
    <lineage>
        <taxon>Eukaryota</taxon>
        <taxon>Viridiplantae</taxon>
        <taxon>Streptophyta</taxon>
        <taxon>Embryophyta</taxon>
        <taxon>Tracheophyta</taxon>
        <taxon>Spermatophyta</taxon>
        <taxon>Magnoliopsida</taxon>
        <taxon>Trochodendrales</taxon>
        <taxon>Trochodendraceae</taxon>
        <taxon>Tetracentron</taxon>
    </lineage>
</organism>
<dbReference type="InterPro" id="IPR004808">
    <property type="entry name" value="AP_endonuc_1"/>
</dbReference>
<evidence type="ECO:0000259" key="14">
    <source>
        <dbReference type="PROSITE" id="PS51999"/>
    </source>
</evidence>
<dbReference type="FunFam" id="3.60.10.10:FF:000042">
    <property type="entry name" value="DNA-(apurinic or apyrimidinic site) lyase"/>
    <property type="match status" value="1"/>
</dbReference>
<feature type="active site" description="Proton acceptor" evidence="9">
    <location>
        <position position="324"/>
    </location>
</feature>
<evidence type="ECO:0000256" key="12">
    <source>
        <dbReference type="PROSITE-ProRule" id="PRU01343"/>
    </source>
</evidence>
<comment type="similarity">
    <text evidence="1">Belongs to the DNA repair enzymes AP/ExoA family.</text>
</comment>
<keyword evidence="16" id="KW-1185">Reference proteome</keyword>